<dbReference type="EMBL" id="LAZR01014225">
    <property type="protein sequence ID" value="KKM18424.1"/>
    <property type="molecule type" value="Genomic_DNA"/>
</dbReference>
<gene>
    <name evidence="4" type="ORF">LCGC14_1665870</name>
</gene>
<keyword evidence="2" id="KW-0233">DNA recombination</keyword>
<dbReference type="SMART" id="SM00857">
    <property type="entry name" value="Resolvase"/>
    <property type="match status" value="1"/>
</dbReference>
<dbReference type="Gene3D" id="3.40.50.1390">
    <property type="entry name" value="Resolvase, N-terminal catalytic domain"/>
    <property type="match status" value="1"/>
</dbReference>
<dbReference type="InterPro" id="IPR036162">
    <property type="entry name" value="Resolvase-like_N_sf"/>
</dbReference>
<dbReference type="Pfam" id="PF00239">
    <property type="entry name" value="Resolvase"/>
    <property type="match status" value="1"/>
</dbReference>
<organism evidence="4">
    <name type="scientific">marine sediment metagenome</name>
    <dbReference type="NCBI Taxonomy" id="412755"/>
    <lineage>
        <taxon>unclassified sequences</taxon>
        <taxon>metagenomes</taxon>
        <taxon>ecological metagenomes</taxon>
    </lineage>
</organism>
<evidence type="ECO:0000256" key="2">
    <source>
        <dbReference type="ARBA" id="ARBA00023172"/>
    </source>
</evidence>
<dbReference type="PANTHER" id="PTHR30461:SF2">
    <property type="entry name" value="SERINE RECOMBINASE PINE-RELATED"/>
    <property type="match status" value="1"/>
</dbReference>
<evidence type="ECO:0000256" key="1">
    <source>
        <dbReference type="ARBA" id="ARBA00023125"/>
    </source>
</evidence>
<dbReference type="InterPro" id="IPR050639">
    <property type="entry name" value="SSR_resolvase"/>
</dbReference>
<dbReference type="GO" id="GO:0000150">
    <property type="term" value="F:DNA strand exchange activity"/>
    <property type="evidence" value="ECO:0007669"/>
    <property type="project" value="InterPro"/>
</dbReference>
<accession>A0A0F9IFC6</accession>
<dbReference type="CDD" id="cd00338">
    <property type="entry name" value="Ser_Recombinase"/>
    <property type="match status" value="1"/>
</dbReference>
<sequence length="271" mass="32490">MENSERKSKKVLTLVEYRRVSTSSQKEKCTIRRQEILNSKFLEFNVNRFKVEKSFVDDGRSGFKNSESDRPDYNNMLTYVQNNENIDGFLALRIDRLGRDTKELVDFKYKIKELKRCVVLAESGLVLWFETPMDDLIFDIQAGISNYVGRSIINKMQFMRKIKYDEHPEIFGRPKKEVPEKLKNKIIHWYKIQKNGFHRISKLIQTENIKEYPDWFQREYIRFGKTTEEDKKNGKKRFYLSPATIGKRLRKWEIKIREPKLRKDVNNVISI</sequence>
<dbReference type="InterPro" id="IPR006119">
    <property type="entry name" value="Resolv_N"/>
</dbReference>
<dbReference type="SUPFAM" id="SSF53041">
    <property type="entry name" value="Resolvase-like"/>
    <property type="match status" value="1"/>
</dbReference>
<keyword evidence="1" id="KW-0238">DNA-binding</keyword>
<reference evidence="4" key="1">
    <citation type="journal article" date="2015" name="Nature">
        <title>Complex archaea that bridge the gap between prokaryotes and eukaryotes.</title>
        <authorList>
            <person name="Spang A."/>
            <person name="Saw J.H."/>
            <person name="Jorgensen S.L."/>
            <person name="Zaremba-Niedzwiedzka K."/>
            <person name="Martijn J."/>
            <person name="Lind A.E."/>
            <person name="van Eijk R."/>
            <person name="Schleper C."/>
            <person name="Guy L."/>
            <person name="Ettema T.J."/>
        </authorList>
    </citation>
    <scope>NUCLEOTIDE SEQUENCE</scope>
</reference>
<evidence type="ECO:0000259" key="3">
    <source>
        <dbReference type="PROSITE" id="PS51736"/>
    </source>
</evidence>
<dbReference type="GO" id="GO:0003677">
    <property type="term" value="F:DNA binding"/>
    <property type="evidence" value="ECO:0007669"/>
    <property type="project" value="UniProtKB-KW"/>
</dbReference>
<dbReference type="PANTHER" id="PTHR30461">
    <property type="entry name" value="DNA-INVERTASE FROM LAMBDOID PROPHAGE"/>
    <property type="match status" value="1"/>
</dbReference>
<dbReference type="AlphaFoldDB" id="A0A0F9IFC6"/>
<feature type="domain" description="Resolvase/invertase-type recombinase catalytic" evidence="3">
    <location>
        <begin position="13"/>
        <end position="167"/>
    </location>
</feature>
<comment type="caution">
    <text evidence="4">The sequence shown here is derived from an EMBL/GenBank/DDBJ whole genome shotgun (WGS) entry which is preliminary data.</text>
</comment>
<protein>
    <recommendedName>
        <fullName evidence="3">Resolvase/invertase-type recombinase catalytic domain-containing protein</fullName>
    </recommendedName>
</protein>
<name>A0A0F9IFC6_9ZZZZ</name>
<proteinExistence type="predicted"/>
<dbReference type="PROSITE" id="PS51736">
    <property type="entry name" value="RECOMBINASES_3"/>
    <property type="match status" value="1"/>
</dbReference>
<evidence type="ECO:0000313" key="4">
    <source>
        <dbReference type="EMBL" id="KKM18424.1"/>
    </source>
</evidence>